<keyword evidence="1" id="KW-0596">Phosphopantetheine</keyword>
<keyword evidence="2" id="KW-0597">Phosphoprotein</keyword>
<dbReference type="Gene3D" id="3.40.50.720">
    <property type="entry name" value="NAD(P)-binding Rossmann-like Domain"/>
    <property type="match status" value="1"/>
</dbReference>
<dbReference type="InterPro" id="IPR000873">
    <property type="entry name" value="AMP-dep_synth/lig_dom"/>
</dbReference>
<dbReference type="SUPFAM" id="SSF56801">
    <property type="entry name" value="Acetyl-CoA synthetase-like"/>
    <property type="match status" value="1"/>
</dbReference>
<dbReference type="InterPro" id="IPR013120">
    <property type="entry name" value="FAR_NAD-bd"/>
</dbReference>
<protein>
    <recommendedName>
        <fullName evidence="3">Carrier domain-containing protein</fullName>
    </recommendedName>
</protein>
<comment type="caution">
    <text evidence="4">The sequence shown here is derived from an EMBL/GenBank/DDBJ whole genome shotgun (WGS) entry which is preliminary data.</text>
</comment>
<dbReference type="PANTHER" id="PTHR43272">
    <property type="entry name" value="LONG-CHAIN-FATTY-ACID--COA LIGASE"/>
    <property type="match status" value="1"/>
</dbReference>
<sequence>MECMFYHIPQTPERPYKIINLPIDYKPIQHTCTAIALPHYYTREKALQKDLGYLRGSSSFRTMKNAFKYFEDRLCLGVRSPVKVSEFTPSGFSKYRWYTFKEIHVMSNYISNALSYFVSPQESISIYSNNCLEWYIVDFASLWNRYVMVPIHSSSNSMSLLEIFQNSESKAILCQSKNLGNIVQLYIDNPHLEPLRLIIQREDDVDDQLVRQLPKSTKFLTYSQLMQFGMNNPATFPQGPRQPNDIAQINYTSGSTGVPKGVLFNDDIFLKQITPFCSHHYPFALHNLVPLSHADRIITWSFLSVGSRVGIFSGVNETIFEDAALIQPHIFYNVPRLFNLLFSQYKDGLEAIRRNNPLFSLEEADNMIIPKFKKIYGERVKIVGTASAPISQDVLAFIKKCFGSDVHFLYAYGQTEAFFVSFNGRLLDGIKYRLDPVPELDYFPSDKPYPRGELHIQSPWMSQGYNKNTTDISFENGWLKTGDIVEVIAENTINIIGRRKMAFKLSNGKFVSPHLLENAFVTSKLIDQIFIYGDSLKEFLVAIVIPNQATIKKYKESHSDIKSCQVLKKSIMSDFKEIAKKRVLANYEIPNEIELDDTIWSPSNGLVLSSGKVSRANIYQFYKTRIQQIYERLEKLEQSLRDPLSLDQFIRKLLNISENDSIDFDKVSFSQIGGDSFSAVRLCSLLKDNHDIEISPTLLLNKHVMISSIIKLIEQNGMSSNVESLLKVDWRSEMKIPQDIISGVQSLGFKLVHCEDKLQNNVFLTGCTGFLGSFLLYELLKNNRQFGKIYCLTRQNTQSKQQSREYIINVLKKNKMNLGGMDTNRIVPVHGNLGSPNLGLSHVDQVILNSDVDIILHNGAIVNMVLPYHNLKDVNVESTKEIIRMALSGSKLKKLAYVSTLGIFMENGEFRHHEISEGTVPTTDILNVNSGYSSTKFISDSLVRSVSKELGIPTMIFRPGTIFAQSESGFDNQNDFVGLNIKSILNSKSYPQLSDDTINDNSTNYFNLSPVDWVANSIVSLVSHHEYWQLDQTIGKIESKIFNMSNNYSIHLNELCQYIDSVYPLTPVTLDQWKHQQFTSPTSPIYPMKQMFYKSLDYMAVDGAEYKSSFPGFYKHQFSSKITKNYLEKINRKECEPISQDTLTNNIRYLLSLLDINK</sequence>
<dbReference type="EMBL" id="LODT01000011">
    <property type="protein sequence ID" value="KYR01106.1"/>
    <property type="molecule type" value="Genomic_DNA"/>
</dbReference>
<dbReference type="OMA" id="RANIYQF"/>
<dbReference type="CDD" id="cd05235">
    <property type="entry name" value="SDR_e1"/>
    <property type="match status" value="1"/>
</dbReference>
<evidence type="ECO:0000313" key="5">
    <source>
        <dbReference type="Proteomes" id="UP000076078"/>
    </source>
</evidence>
<dbReference type="GO" id="GO:0004467">
    <property type="term" value="F:long-chain fatty acid-CoA ligase activity"/>
    <property type="evidence" value="ECO:0007669"/>
    <property type="project" value="TreeGrafter"/>
</dbReference>
<evidence type="ECO:0000313" key="4">
    <source>
        <dbReference type="EMBL" id="KYR01106.1"/>
    </source>
</evidence>
<dbReference type="OrthoDB" id="1700726at2759"/>
<dbReference type="InterPro" id="IPR009081">
    <property type="entry name" value="PP-bd_ACP"/>
</dbReference>
<dbReference type="AlphaFoldDB" id="A0A152A4D8"/>
<dbReference type="Proteomes" id="UP000076078">
    <property type="component" value="Unassembled WGS sequence"/>
</dbReference>
<gene>
    <name evidence="4" type="ORF">DLAC_02207</name>
</gene>
<dbReference type="InterPro" id="IPR010080">
    <property type="entry name" value="Thioester_reductase-like_dom"/>
</dbReference>
<evidence type="ECO:0000256" key="1">
    <source>
        <dbReference type="ARBA" id="ARBA00022450"/>
    </source>
</evidence>
<proteinExistence type="predicted"/>
<name>A0A152A4D8_TIELA</name>
<dbReference type="PANTHER" id="PTHR43272:SF91">
    <property type="entry name" value="CARRIER DOMAIN-CONTAINING PROTEIN"/>
    <property type="match status" value="1"/>
</dbReference>
<accession>A0A152A4D8</accession>
<dbReference type="GO" id="GO:0005783">
    <property type="term" value="C:endoplasmic reticulum"/>
    <property type="evidence" value="ECO:0007669"/>
    <property type="project" value="TreeGrafter"/>
</dbReference>
<dbReference type="InterPro" id="IPR020845">
    <property type="entry name" value="AMP-binding_CS"/>
</dbReference>
<feature type="domain" description="Carrier" evidence="3">
    <location>
        <begin position="640"/>
        <end position="717"/>
    </location>
</feature>
<dbReference type="PROSITE" id="PS00455">
    <property type="entry name" value="AMP_BINDING"/>
    <property type="match status" value="1"/>
</dbReference>
<dbReference type="Pfam" id="PF00501">
    <property type="entry name" value="AMP-binding"/>
    <property type="match status" value="1"/>
</dbReference>
<dbReference type="PROSITE" id="PS50075">
    <property type="entry name" value="CARRIER"/>
    <property type="match status" value="1"/>
</dbReference>
<organism evidence="4 5">
    <name type="scientific">Tieghemostelium lacteum</name>
    <name type="common">Slime mold</name>
    <name type="synonym">Dictyostelium lacteum</name>
    <dbReference type="NCBI Taxonomy" id="361077"/>
    <lineage>
        <taxon>Eukaryota</taxon>
        <taxon>Amoebozoa</taxon>
        <taxon>Evosea</taxon>
        <taxon>Eumycetozoa</taxon>
        <taxon>Dictyostelia</taxon>
        <taxon>Dictyosteliales</taxon>
        <taxon>Raperosteliaceae</taxon>
        <taxon>Tieghemostelium</taxon>
    </lineage>
</organism>
<dbReference type="SUPFAM" id="SSF51735">
    <property type="entry name" value="NAD(P)-binding Rossmann-fold domains"/>
    <property type="match status" value="1"/>
</dbReference>
<dbReference type="InterPro" id="IPR036291">
    <property type="entry name" value="NAD(P)-bd_dom_sf"/>
</dbReference>
<dbReference type="Pfam" id="PF00550">
    <property type="entry name" value="PP-binding"/>
    <property type="match status" value="1"/>
</dbReference>
<evidence type="ECO:0000259" key="3">
    <source>
        <dbReference type="PROSITE" id="PS50075"/>
    </source>
</evidence>
<keyword evidence="5" id="KW-1185">Reference proteome</keyword>
<dbReference type="Pfam" id="PF07993">
    <property type="entry name" value="NAD_binding_4"/>
    <property type="match status" value="1"/>
</dbReference>
<dbReference type="InterPro" id="IPR036736">
    <property type="entry name" value="ACP-like_sf"/>
</dbReference>
<evidence type="ECO:0000256" key="2">
    <source>
        <dbReference type="ARBA" id="ARBA00022553"/>
    </source>
</evidence>
<reference evidence="4 5" key="1">
    <citation type="submission" date="2015-12" db="EMBL/GenBank/DDBJ databases">
        <title>Dictyostelia acquired genes for synthesis and detection of signals that induce cell-type specialization by lateral gene transfer from prokaryotes.</title>
        <authorList>
            <person name="Gloeckner G."/>
            <person name="Schaap P."/>
        </authorList>
    </citation>
    <scope>NUCLEOTIDE SEQUENCE [LARGE SCALE GENOMIC DNA]</scope>
    <source>
        <strain evidence="4 5">TK</strain>
    </source>
</reference>
<dbReference type="SUPFAM" id="SSF47336">
    <property type="entry name" value="ACP-like"/>
    <property type="match status" value="1"/>
</dbReference>
<dbReference type="InParanoid" id="A0A152A4D8"/>
<dbReference type="InterPro" id="IPR042099">
    <property type="entry name" value="ANL_N_sf"/>
</dbReference>
<dbReference type="Gene3D" id="3.40.50.12780">
    <property type="entry name" value="N-terminal domain of ligase-like"/>
    <property type="match status" value="1"/>
</dbReference>
<dbReference type="GO" id="GO:0016020">
    <property type="term" value="C:membrane"/>
    <property type="evidence" value="ECO:0007669"/>
    <property type="project" value="TreeGrafter"/>
</dbReference>
<dbReference type="STRING" id="361077.A0A152A4D8"/>